<evidence type="ECO:0000313" key="2">
    <source>
        <dbReference type="Proteomes" id="UP000192328"/>
    </source>
</evidence>
<evidence type="ECO:0000313" key="1">
    <source>
        <dbReference type="EMBL" id="SMC88408.1"/>
    </source>
</evidence>
<dbReference type="EMBL" id="FWXZ01000008">
    <property type="protein sequence ID" value="SMC88408.1"/>
    <property type="molecule type" value="Genomic_DNA"/>
</dbReference>
<dbReference type="Proteomes" id="UP000192328">
    <property type="component" value="Unassembled WGS sequence"/>
</dbReference>
<name>A0AC61PQ91_9FIRM</name>
<reference evidence="1" key="1">
    <citation type="submission" date="2017-04" db="EMBL/GenBank/DDBJ databases">
        <authorList>
            <person name="Varghese N."/>
            <person name="Submissions S."/>
        </authorList>
    </citation>
    <scope>NUCLEOTIDE SEQUENCE</scope>
    <source>
        <strain evidence="1">WTE2008</strain>
    </source>
</reference>
<keyword evidence="2" id="KW-1185">Reference proteome</keyword>
<sequence length="291" mass="32060">MLKYDVVDSKKVRVIIDSDTACEADDPFAIAYALMSPKLIVRAIVAEHFAQPGSMEKSREAALRVTRAMESDVPVLHGEEGPGETGEPSEGVQFIIREARTPDIHPLFLLCMGALTNIARALAEAPDIADKVTIVTIGGHPYDMQEIPWKEFNFGNDPDAANQVLQSEAPVWQIPSNVYGSIRVGLAELQEQVMPYGAIGQYLFDQMVAYNATPAASWTQGESWALGDSPSVAAVLHPACGRTEWQTVCHVNEDTSYSPLPVARKILVYRDMDSRYLLGDFYAKLHLLWPV</sequence>
<accession>A0AC61PQ91</accession>
<gene>
    <name evidence="1" type="ORF">SAMN06297397_2987</name>
</gene>
<comment type="caution">
    <text evidence="1">The sequence shown here is derived from an EMBL/GenBank/DDBJ whole genome shotgun (WGS) entry which is preliminary data.</text>
</comment>
<proteinExistence type="predicted"/>
<protein>
    <submittedName>
        <fullName evidence="1">Inosine-uridine nucleoside N-ribohydrolase</fullName>
    </submittedName>
</protein>
<organism evidence="1 2">
    <name type="scientific">Aristaeella lactis</name>
    <dbReference type="NCBI Taxonomy" id="3046383"/>
    <lineage>
        <taxon>Bacteria</taxon>
        <taxon>Bacillati</taxon>
        <taxon>Bacillota</taxon>
        <taxon>Clostridia</taxon>
        <taxon>Eubacteriales</taxon>
        <taxon>Aristaeellaceae</taxon>
        <taxon>Aristaeella</taxon>
    </lineage>
</organism>